<dbReference type="Proteomes" id="UP001163321">
    <property type="component" value="Chromosome 7"/>
</dbReference>
<reference evidence="1 2" key="1">
    <citation type="journal article" date="2022" name="bioRxiv">
        <title>The genome of the oomycete Peronosclerospora sorghi, a cosmopolitan pathogen of maize and sorghum, is inflated with dispersed pseudogenes.</title>
        <authorList>
            <person name="Fletcher K."/>
            <person name="Martin F."/>
            <person name="Isakeit T."/>
            <person name="Cavanaugh K."/>
            <person name="Magill C."/>
            <person name="Michelmore R."/>
        </authorList>
    </citation>
    <scope>NUCLEOTIDE SEQUENCE [LARGE SCALE GENOMIC DNA]</scope>
    <source>
        <strain evidence="1">P6</strain>
    </source>
</reference>
<comment type="caution">
    <text evidence="1">The sequence shown here is derived from an EMBL/GenBank/DDBJ whole genome shotgun (WGS) entry which is preliminary data.</text>
</comment>
<accession>A0ACC0VUV2</accession>
<proteinExistence type="predicted"/>
<gene>
    <name evidence="1" type="ORF">PsorP6_014643</name>
</gene>
<name>A0ACC0VUV2_9STRA</name>
<sequence>MYINYNRKKREVYITHQKYIDEIVEMLYQVHARATNYPCDQSTKSSGDDSSKTDAELESMSRIPYRQLL</sequence>
<evidence type="ECO:0000313" key="1">
    <source>
        <dbReference type="EMBL" id="KAI9909694.1"/>
    </source>
</evidence>
<evidence type="ECO:0000313" key="2">
    <source>
        <dbReference type="Proteomes" id="UP001163321"/>
    </source>
</evidence>
<protein>
    <submittedName>
        <fullName evidence="1">Uncharacterized protein</fullName>
    </submittedName>
</protein>
<keyword evidence="2" id="KW-1185">Reference proteome</keyword>
<organism evidence="1 2">
    <name type="scientific">Peronosclerospora sorghi</name>
    <dbReference type="NCBI Taxonomy" id="230839"/>
    <lineage>
        <taxon>Eukaryota</taxon>
        <taxon>Sar</taxon>
        <taxon>Stramenopiles</taxon>
        <taxon>Oomycota</taxon>
        <taxon>Peronosporomycetes</taxon>
        <taxon>Peronosporales</taxon>
        <taxon>Peronosporaceae</taxon>
        <taxon>Peronosclerospora</taxon>
    </lineage>
</organism>
<dbReference type="EMBL" id="CM047586">
    <property type="protein sequence ID" value="KAI9909694.1"/>
    <property type="molecule type" value="Genomic_DNA"/>
</dbReference>